<keyword evidence="3" id="KW-0964">Secreted</keyword>
<keyword evidence="4 5" id="KW-0732">Signal</keyword>
<comment type="similarity">
    <text evidence="2">Belongs to the nematode transthyretin-like family.</text>
</comment>
<name>A0A0N4ZXZ1_PARTI</name>
<protein>
    <submittedName>
        <fullName evidence="7">Transthyretin-like family-containing protein</fullName>
    </submittedName>
</protein>
<evidence type="ECO:0000256" key="5">
    <source>
        <dbReference type="SAM" id="SignalP"/>
    </source>
</evidence>
<sequence length="133" mass="15890">MIKLFIIIVIFYNPIKCGHQYITVEGRLFCYGEPIPNLKVELYEEDVLYDDLLNSNYTDNEGDFELSGVDEEFSQIDPYIKFTYTCPIYEEKSLNDVKILYVPSNVFRYYGYIRDFYFNFGSIDLKIIKKRVY</sequence>
<evidence type="ECO:0000256" key="4">
    <source>
        <dbReference type="ARBA" id="ARBA00022729"/>
    </source>
</evidence>
<feature type="chain" id="PRO_5005892458" evidence="5">
    <location>
        <begin position="18"/>
        <end position="133"/>
    </location>
</feature>
<reference evidence="7" key="1">
    <citation type="submission" date="2017-02" db="UniProtKB">
        <authorList>
            <consortium name="WormBaseParasite"/>
        </authorList>
    </citation>
    <scope>IDENTIFICATION</scope>
</reference>
<keyword evidence="6" id="KW-1185">Reference proteome</keyword>
<dbReference type="WBParaSite" id="PTRK_0001366300.1">
    <property type="protein sequence ID" value="PTRK_0001366300.1"/>
    <property type="gene ID" value="PTRK_0001366300"/>
</dbReference>
<evidence type="ECO:0000313" key="6">
    <source>
        <dbReference type="Proteomes" id="UP000038045"/>
    </source>
</evidence>
<evidence type="ECO:0000313" key="7">
    <source>
        <dbReference type="WBParaSite" id="PTRK_0001366300.1"/>
    </source>
</evidence>
<dbReference type="GO" id="GO:0009986">
    <property type="term" value="C:cell surface"/>
    <property type="evidence" value="ECO:0007669"/>
    <property type="project" value="InterPro"/>
</dbReference>
<evidence type="ECO:0000256" key="2">
    <source>
        <dbReference type="ARBA" id="ARBA00010112"/>
    </source>
</evidence>
<dbReference type="Proteomes" id="UP000038045">
    <property type="component" value="Unplaced"/>
</dbReference>
<dbReference type="GO" id="GO:0005576">
    <property type="term" value="C:extracellular region"/>
    <property type="evidence" value="ECO:0007669"/>
    <property type="project" value="UniProtKB-SubCell"/>
</dbReference>
<dbReference type="PANTHER" id="PTHR21700">
    <property type="entry name" value="TRANSTHYRETIN-LIKE FAMILY PROTEIN-RELATED"/>
    <property type="match status" value="1"/>
</dbReference>
<accession>A0A0N4ZXZ1</accession>
<organism evidence="6 7">
    <name type="scientific">Parastrongyloides trichosuri</name>
    <name type="common">Possum-specific nematode worm</name>
    <dbReference type="NCBI Taxonomy" id="131310"/>
    <lineage>
        <taxon>Eukaryota</taxon>
        <taxon>Metazoa</taxon>
        <taxon>Ecdysozoa</taxon>
        <taxon>Nematoda</taxon>
        <taxon>Chromadorea</taxon>
        <taxon>Rhabditida</taxon>
        <taxon>Tylenchina</taxon>
        <taxon>Panagrolaimomorpha</taxon>
        <taxon>Strongyloidoidea</taxon>
        <taxon>Strongyloididae</taxon>
        <taxon>Parastrongyloides</taxon>
    </lineage>
</organism>
<dbReference type="AlphaFoldDB" id="A0A0N4ZXZ1"/>
<evidence type="ECO:0000256" key="3">
    <source>
        <dbReference type="ARBA" id="ARBA00022525"/>
    </source>
</evidence>
<comment type="subcellular location">
    <subcellularLocation>
        <location evidence="1">Secreted</location>
    </subcellularLocation>
</comment>
<evidence type="ECO:0000256" key="1">
    <source>
        <dbReference type="ARBA" id="ARBA00004613"/>
    </source>
</evidence>
<dbReference type="InterPro" id="IPR001534">
    <property type="entry name" value="Transthyretin-like"/>
</dbReference>
<dbReference type="Gene3D" id="2.60.40.3330">
    <property type="match status" value="1"/>
</dbReference>
<feature type="signal peptide" evidence="5">
    <location>
        <begin position="1"/>
        <end position="17"/>
    </location>
</feature>
<dbReference type="Pfam" id="PF01060">
    <property type="entry name" value="TTR-52"/>
    <property type="match status" value="1"/>
</dbReference>
<dbReference type="InterPro" id="IPR038479">
    <property type="entry name" value="Transthyretin-like_sf"/>
</dbReference>
<proteinExistence type="inferred from homology"/>